<dbReference type="SUPFAM" id="SSF75005">
    <property type="entry name" value="Arabinanase/levansucrase/invertase"/>
    <property type="match status" value="1"/>
</dbReference>
<dbReference type="InterPro" id="IPR023296">
    <property type="entry name" value="Glyco_hydro_beta-prop_sf"/>
</dbReference>
<comment type="catalytic activity">
    <reaction evidence="1">
        <text>Endohydrolysis of (1-&gt;5)-alpha-arabinofuranosidic linkages in (1-&gt;5)-arabinans.</text>
        <dbReference type="EC" id="3.2.1.99"/>
    </reaction>
</comment>
<dbReference type="Gene3D" id="2.115.10.20">
    <property type="entry name" value="Glycosyl hydrolase domain, family 43"/>
    <property type="match status" value="1"/>
</dbReference>
<dbReference type="InterPro" id="IPR050727">
    <property type="entry name" value="GH43_arabinanases"/>
</dbReference>
<comment type="caution">
    <text evidence="9">The sequence shown here is derived from an EMBL/GenBank/DDBJ whole genome shotgun (WGS) entry which is preliminary data.</text>
</comment>
<evidence type="ECO:0000256" key="4">
    <source>
        <dbReference type="ARBA" id="ARBA00012586"/>
    </source>
</evidence>
<evidence type="ECO:0000256" key="5">
    <source>
        <dbReference type="ARBA" id="ARBA00022801"/>
    </source>
</evidence>
<evidence type="ECO:0000256" key="2">
    <source>
        <dbReference type="ARBA" id="ARBA00004834"/>
    </source>
</evidence>
<sequence length="268" mass="29087">MLPNGSTIQVIENQELWAPDVFLVNDTYYAYYAVSRIGLQTSDIGLATSDTLEAGTWTDQGSLGLPKSSSYNLIDPNLFRESPSAPFFMSFGSAWHGIYQTQLSSPPVSESDAMGNSIDNIVYNSTQPVNGSGPAIVEGSFQFWWPQGETKYYYLFFSSGACCNLPDSLAAPGDEYKVMVCRATSPSGSFSDQDGKSCLNGNGGTLVLGSHGDNVYAPGGQGVIVDEDTGRIALYYHYVNPQIGYEFNDFQFGFNYLDLSSGWPVVVT</sequence>
<name>A0AAV9QFB1_9PEZI</name>
<dbReference type="PANTHER" id="PTHR43301:SF3">
    <property type="entry name" value="ARABINAN ENDO-1,5-ALPHA-L-ARABINOSIDASE A-RELATED"/>
    <property type="match status" value="1"/>
</dbReference>
<evidence type="ECO:0000313" key="9">
    <source>
        <dbReference type="EMBL" id="KAK5539810.1"/>
    </source>
</evidence>
<reference evidence="9 10" key="1">
    <citation type="submission" date="2023-06" db="EMBL/GenBank/DDBJ databases">
        <title>Black Yeasts Isolated from many extreme environments.</title>
        <authorList>
            <person name="Coleine C."/>
            <person name="Stajich J.E."/>
            <person name="Selbmann L."/>
        </authorList>
    </citation>
    <scope>NUCLEOTIDE SEQUENCE [LARGE SCALE GENOMIC DNA]</scope>
    <source>
        <strain evidence="9 10">CCFEE 5887</strain>
    </source>
</reference>
<gene>
    <name evidence="9" type="ORF">LTR25_003515</name>
</gene>
<dbReference type="Proteomes" id="UP001345827">
    <property type="component" value="Unassembled WGS sequence"/>
</dbReference>
<dbReference type="EMBL" id="JAXLQG010000005">
    <property type="protein sequence ID" value="KAK5539810.1"/>
    <property type="molecule type" value="Genomic_DNA"/>
</dbReference>
<proteinExistence type="inferred from homology"/>
<dbReference type="InterPro" id="IPR006710">
    <property type="entry name" value="Glyco_hydro_43"/>
</dbReference>
<organism evidence="9 10">
    <name type="scientific">Vermiconidia calcicola</name>
    <dbReference type="NCBI Taxonomy" id="1690605"/>
    <lineage>
        <taxon>Eukaryota</taxon>
        <taxon>Fungi</taxon>
        <taxon>Dikarya</taxon>
        <taxon>Ascomycota</taxon>
        <taxon>Pezizomycotina</taxon>
        <taxon>Dothideomycetes</taxon>
        <taxon>Dothideomycetidae</taxon>
        <taxon>Mycosphaerellales</taxon>
        <taxon>Extremaceae</taxon>
        <taxon>Vermiconidia</taxon>
    </lineage>
</organism>
<dbReference type="GO" id="GO:0046558">
    <property type="term" value="F:arabinan endo-1,5-alpha-L-arabinosidase activity"/>
    <property type="evidence" value="ECO:0007669"/>
    <property type="project" value="UniProtKB-EC"/>
</dbReference>
<keyword evidence="5" id="KW-0378">Hydrolase</keyword>
<evidence type="ECO:0000256" key="6">
    <source>
        <dbReference type="ARBA" id="ARBA00023295"/>
    </source>
</evidence>
<dbReference type="Pfam" id="PF04616">
    <property type="entry name" value="Glyco_hydro_43"/>
    <property type="match status" value="1"/>
</dbReference>
<feature type="site" description="Important for catalytic activity, responsible for pKa modulation of the active site Glu and correct orientation of both the proton donor and substrate" evidence="8">
    <location>
        <position position="75"/>
    </location>
</feature>
<keyword evidence="6" id="KW-0326">Glycosidase</keyword>
<evidence type="ECO:0000256" key="3">
    <source>
        <dbReference type="ARBA" id="ARBA00009865"/>
    </source>
</evidence>
<keyword evidence="10" id="KW-1185">Reference proteome</keyword>
<evidence type="ECO:0000256" key="1">
    <source>
        <dbReference type="ARBA" id="ARBA00000375"/>
    </source>
</evidence>
<comment type="pathway">
    <text evidence="2">Glycan metabolism; L-arabinan degradation.</text>
</comment>
<accession>A0AAV9QFB1</accession>
<dbReference type="InterPro" id="IPR016840">
    <property type="entry name" value="Glyco_hydro_43_endo_a_Ara-ase"/>
</dbReference>
<dbReference type="PANTHER" id="PTHR43301">
    <property type="entry name" value="ARABINAN ENDO-1,5-ALPHA-L-ARABINOSIDASE"/>
    <property type="match status" value="1"/>
</dbReference>
<dbReference type="EC" id="3.2.1.99" evidence="4"/>
<evidence type="ECO:0000256" key="8">
    <source>
        <dbReference type="PIRSR" id="PIRSR606710-2"/>
    </source>
</evidence>
<evidence type="ECO:0000256" key="7">
    <source>
        <dbReference type="ARBA" id="ARBA00042202"/>
    </source>
</evidence>
<dbReference type="GO" id="GO:0005975">
    <property type="term" value="P:carbohydrate metabolic process"/>
    <property type="evidence" value="ECO:0007669"/>
    <property type="project" value="InterPro"/>
</dbReference>
<evidence type="ECO:0000313" key="10">
    <source>
        <dbReference type="Proteomes" id="UP001345827"/>
    </source>
</evidence>
<protein>
    <recommendedName>
        <fullName evidence="4">arabinan endo-1,5-alpha-L-arabinosidase</fullName>
        <ecNumber evidence="4">3.2.1.99</ecNumber>
    </recommendedName>
    <alternativeName>
        <fullName evidence="7">Endo-1,5-alpha-L-arabinanase A</fullName>
    </alternativeName>
</protein>
<dbReference type="AlphaFoldDB" id="A0AAV9QFB1"/>
<dbReference type="PIRSF" id="PIRSF026534">
    <property type="entry name" value="Endo_alpha-L-arabinosidase"/>
    <property type="match status" value="1"/>
</dbReference>
<comment type="similarity">
    <text evidence="3">Belongs to the glycosyl hydrolase 43 family.</text>
</comment>